<reference evidence="2 3" key="1">
    <citation type="submission" date="2018-06" db="EMBL/GenBank/DDBJ databases">
        <authorList>
            <consortium name="Pathogen Informatics"/>
            <person name="Doyle S."/>
        </authorList>
    </citation>
    <scope>NUCLEOTIDE SEQUENCE [LARGE SCALE GENOMIC DNA]</scope>
    <source>
        <strain evidence="2 3">NCTC13337</strain>
    </source>
</reference>
<evidence type="ECO:0000313" key="2">
    <source>
        <dbReference type="EMBL" id="SUO93193.1"/>
    </source>
</evidence>
<dbReference type="InterPro" id="IPR013096">
    <property type="entry name" value="Cupin_2"/>
</dbReference>
<dbReference type="SUPFAM" id="SSF51182">
    <property type="entry name" value="RmlC-like cupins"/>
    <property type="match status" value="1"/>
</dbReference>
<evidence type="ECO:0000313" key="3">
    <source>
        <dbReference type="Proteomes" id="UP000254601"/>
    </source>
</evidence>
<feature type="domain" description="Cupin type-2" evidence="1">
    <location>
        <begin position="23"/>
        <end position="70"/>
    </location>
</feature>
<gene>
    <name evidence="2" type="ORF">NCTC13337_00098</name>
</gene>
<organism evidence="2 3">
    <name type="scientific">Suttonella ornithocola</name>
    <dbReference type="NCBI Taxonomy" id="279832"/>
    <lineage>
        <taxon>Bacteria</taxon>
        <taxon>Pseudomonadati</taxon>
        <taxon>Pseudomonadota</taxon>
        <taxon>Gammaproteobacteria</taxon>
        <taxon>Cardiobacteriales</taxon>
        <taxon>Cardiobacteriaceae</taxon>
        <taxon>Suttonella</taxon>
    </lineage>
</organism>
<protein>
    <submittedName>
        <fullName evidence="2">Cupin domain</fullName>
    </submittedName>
</protein>
<accession>A0A380MMR6</accession>
<dbReference type="OrthoDB" id="8613219at2"/>
<dbReference type="InterPro" id="IPR014710">
    <property type="entry name" value="RmlC-like_jellyroll"/>
</dbReference>
<keyword evidence="3" id="KW-1185">Reference proteome</keyword>
<dbReference type="CDD" id="cd02208">
    <property type="entry name" value="cupin_RmlC-like"/>
    <property type="match status" value="1"/>
</dbReference>
<evidence type="ECO:0000259" key="1">
    <source>
        <dbReference type="Pfam" id="PF07883"/>
    </source>
</evidence>
<dbReference type="AlphaFoldDB" id="A0A380MMR6"/>
<dbReference type="Gene3D" id="2.60.120.10">
    <property type="entry name" value="Jelly Rolls"/>
    <property type="match status" value="1"/>
</dbReference>
<sequence>MEKTAQAGKIYQGDNYIIVKKMMRKGESIPKHNHTHHDVIFTVISGKVAVNFDDKPFAMVEAGEIIRFDGQHFIDAEILEDAQIQVALIKHPCC</sequence>
<dbReference type="Proteomes" id="UP000254601">
    <property type="component" value="Unassembled WGS sequence"/>
</dbReference>
<dbReference type="RefSeq" id="WP_072577280.1">
    <property type="nucleotide sequence ID" value="NZ_LWHB01000152.1"/>
</dbReference>
<dbReference type="InterPro" id="IPR011051">
    <property type="entry name" value="RmlC_Cupin_sf"/>
</dbReference>
<dbReference type="Pfam" id="PF07883">
    <property type="entry name" value="Cupin_2"/>
    <property type="match status" value="1"/>
</dbReference>
<dbReference type="EMBL" id="UHIC01000001">
    <property type="protein sequence ID" value="SUO93193.1"/>
    <property type="molecule type" value="Genomic_DNA"/>
</dbReference>
<proteinExistence type="predicted"/>
<name>A0A380MMR6_9GAMM</name>